<proteinExistence type="predicted"/>
<accession>A0A401YER4</accession>
<dbReference type="InterPro" id="IPR021235">
    <property type="entry name" value="DUF2637"/>
</dbReference>
<evidence type="ECO:0000256" key="1">
    <source>
        <dbReference type="SAM" id="MobiDB-lite"/>
    </source>
</evidence>
<keyword evidence="2" id="KW-0812">Transmembrane</keyword>
<sequence length="248" mass="26675">MYDGTGHDLSRSPVLPTPHGDAPPPLGSVDSWSMFDTGTPLDPLSPYDATQEWLLGSDLTRPAKPSDPGTPTTPADERRARGIGVPAGHRRRVPATPKPARQPATGIRVLDRLSHTMVAATVVLVAAISVLGAIITLEPLRHAAPAEHGLARWWPILLHGPWIVACLSILRSSLHHHRAAHSWVVAITFAGLSMALAVTEAPKNLHGIVGAALPAIAMTACLHQLVRQITLTRPPRRTNRDPRHNTRL</sequence>
<evidence type="ECO:0000313" key="3">
    <source>
        <dbReference type="EMBL" id="GCD93092.1"/>
    </source>
</evidence>
<feature type="transmembrane region" description="Helical" evidence="2">
    <location>
        <begin position="117"/>
        <end position="137"/>
    </location>
</feature>
<feature type="region of interest" description="Disordered" evidence="1">
    <location>
        <begin position="1"/>
        <end position="102"/>
    </location>
</feature>
<protein>
    <recommendedName>
        <fullName evidence="5">DUF2637 domain-containing protein</fullName>
    </recommendedName>
</protein>
<organism evidence="3 4">
    <name type="scientific">Embleya hyalina</name>
    <dbReference type="NCBI Taxonomy" id="516124"/>
    <lineage>
        <taxon>Bacteria</taxon>
        <taxon>Bacillati</taxon>
        <taxon>Actinomycetota</taxon>
        <taxon>Actinomycetes</taxon>
        <taxon>Kitasatosporales</taxon>
        <taxon>Streptomycetaceae</taxon>
        <taxon>Embleya</taxon>
    </lineage>
</organism>
<feature type="transmembrane region" description="Helical" evidence="2">
    <location>
        <begin position="182"/>
        <end position="199"/>
    </location>
</feature>
<gene>
    <name evidence="3" type="ORF">EHYA_00735</name>
</gene>
<comment type="caution">
    <text evidence="3">The sequence shown here is derived from an EMBL/GenBank/DDBJ whole genome shotgun (WGS) entry which is preliminary data.</text>
</comment>
<evidence type="ECO:0000256" key="2">
    <source>
        <dbReference type="SAM" id="Phobius"/>
    </source>
</evidence>
<dbReference type="EMBL" id="BIFH01000013">
    <property type="protein sequence ID" value="GCD93092.1"/>
    <property type="molecule type" value="Genomic_DNA"/>
</dbReference>
<feature type="transmembrane region" description="Helical" evidence="2">
    <location>
        <begin position="152"/>
        <end position="170"/>
    </location>
</feature>
<feature type="transmembrane region" description="Helical" evidence="2">
    <location>
        <begin position="205"/>
        <end position="226"/>
    </location>
</feature>
<keyword evidence="2" id="KW-1133">Transmembrane helix</keyword>
<reference evidence="3 4" key="1">
    <citation type="submission" date="2018-12" db="EMBL/GenBank/DDBJ databases">
        <title>Draft genome sequence of Embleya hyalina NBRC 13850T.</title>
        <authorList>
            <person name="Komaki H."/>
            <person name="Hosoyama A."/>
            <person name="Kimura A."/>
            <person name="Ichikawa N."/>
            <person name="Tamura T."/>
        </authorList>
    </citation>
    <scope>NUCLEOTIDE SEQUENCE [LARGE SCALE GENOMIC DNA]</scope>
    <source>
        <strain evidence="3 4">NBRC 13850</strain>
    </source>
</reference>
<name>A0A401YER4_9ACTN</name>
<keyword evidence="4" id="KW-1185">Reference proteome</keyword>
<dbReference type="RefSeq" id="WP_246126417.1">
    <property type="nucleotide sequence ID" value="NZ_BIFH01000013.1"/>
</dbReference>
<keyword evidence="2" id="KW-0472">Membrane</keyword>
<dbReference type="Pfam" id="PF10935">
    <property type="entry name" value="DUF2637"/>
    <property type="match status" value="1"/>
</dbReference>
<feature type="compositionally biased region" description="Basic and acidic residues" evidence="1">
    <location>
        <begin position="1"/>
        <end position="10"/>
    </location>
</feature>
<evidence type="ECO:0008006" key="5">
    <source>
        <dbReference type="Google" id="ProtNLM"/>
    </source>
</evidence>
<dbReference type="AlphaFoldDB" id="A0A401YER4"/>
<dbReference type="Proteomes" id="UP000286931">
    <property type="component" value="Unassembled WGS sequence"/>
</dbReference>
<evidence type="ECO:0000313" key="4">
    <source>
        <dbReference type="Proteomes" id="UP000286931"/>
    </source>
</evidence>